<dbReference type="SMART" id="SM00248">
    <property type="entry name" value="ANK"/>
    <property type="match status" value="11"/>
</dbReference>
<dbReference type="InterPro" id="IPR002110">
    <property type="entry name" value="Ankyrin_rpt"/>
</dbReference>
<evidence type="ECO:0000256" key="4">
    <source>
        <dbReference type="SAM" id="MobiDB-lite"/>
    </source>
</evidence>
<sequence>MQIVQVTAICLQYPDQRVGGDGITPRATQGPTRKILAPQAPTEGLIGAWQWVPCLRRWAFLPPEAYALPFQEAAVQLLDKAYRSITAMAATFTLPILPAKHRDLPSWIQSHPNTPLEQIIAPYNEYDAVARKLFAQDGTHAALQDNHLNIVPLYDSNGRSDIRVRARDLSSESSMTKEQYIMPLKEEGRRPNGSPAVVPTLDEFRTNFNVFSEGALSDMDWSNVVVAGSAVVTCLLPVPEKYRDSKRSLREYYHEKVAPASDVDMFLYGLDEAQAIEKIKQIEDKVKNAILYETTTVRTKNAITIVSQYPTRHVQIVLRIYKSVSEILTGFDVDCSCAAFDGKQVFVSPRALASYITQINTIDLSRRSPSYENRLSKYSHRGFEIFWPQLDRSQIDPTIFERSFSRTVGLARLLVLERLPKSSDRESYIEQRRRERGRPAPRSNRWKQSGNIKDDWVDEIPDWEEGEEISDYHTFTIPYGPRFKARKVEKLIYTKDLLLNAEWNKPKDREVNLHRHPAFFGNVVDVIGDCCGCCPEPMTPEEKEIAEKESKIYISGKISFIRDNPGRQEIGSFNPITETDWTGTEEQADFAEEMAYIGNTERLCHAIVECDIEGVKACLAEEMIDPNDRDHTGRTPLQLACLASTSDIVQCLVDHGARMISRLADGRTALHLAAARGDLEMVRVLLRKSKQNESEQAQLEKRADGDSHECQQEPDTSESESVDSDSFVHVKKEADNVDGIDLAMTENEQEPDIYDIDVVAWDVPTSALHLAILHGHIDVAHELITSFGADLALPVKLLWPGQDRARAAILCLVLALRLPLEKSITMTEKLLQLGALPTQADINSATPLHYVVASDFTDSSEILETYFRQNRSATVKAMDFLSSLSNPWNVKAHSTLTLALSLRNGMAANKLIEAGATPQIDFESFVNPGQAIYRVIKSNSSERNKAIFRHDFTQPIILAVQNDLPAIADRLLHSDGVDPNTLTPEGYMVLDSEYMRSYTVGKSVLDCVRDKIRALGKYHGEKLDVSPPCQLVRPDDCLNGLQPDTYHRWTVERAVRRAKAQYEKDQKRYNLAIYSNKKREGVKEKTLEARATLDAYKALENALVEKGAKSFYDIYPDFEKPWKRRRTGNKSDSDSKGQEPEPFRVETNFCVPDLTDEKKQRYFGLSLMLSSFEAAWRGDLDTIKALTLVTSNAENQQGPLQIAVWDKDNFSPFSIAVLRGHLHVAKAILEIVQAQFKREDSVARERFEMDIDAFHDGEENCIYREIVDDRFTIENIGEVATQVECSISPLEVFSRYCPAHMFLDEGSESEKYIDLVEYAVGQNNVDLLVFLLRLGQELTNRDKTVEPGVHNFGASAFPLAITKGYLGCLEAIVRYTGADLPVDNLLQKCGIDVKEKPKYYQGLSIRGKKRADWAAAGRGLPVSSAEQETPLLTAAHSGSLASVEWFLSPDSARTYVEFVKTNEHINKLKLFSQSVEDMERPVLNWLQCKNNYLLHCAVLSKPTPESCQLIESLVKRLPQFMETKSAAGHTPLALAFSLGKIDFANILIKAGANQAARDRQGNNLMHLMLCDINGNAREELGNIPRLLSLLDPRLVPSLLTERSSDDPGSLTPLARWMHKSYHAWSRGSSGWEFDRGRETDGKLAIIRCFLEFAQSTGQKHLDMFDGTGNTPVHEAVKHQYPKMFEAMIGYRPDLLHRENATGSTPLELATDNWVSEATSNPPQILSDTGQYEAEHTRSACLLDRKPESYLPGYPDRPESERQAIYRFACERAITQSRKRKLVSLNEANEVAKRLATRQNRVASTTEEDDVVSRWYR</sequence>
<proteinExistence type="predicted"/>
<keyword evidence="1" id="KW-0677">Repeat</keyword>
<feature type="compositionally biased region" description="Basic and acidic residues" evidence="4">
    <location>
        <begin position="693"/>
        <end position="711"/>
    </location>
</feature>
<dbReference type="PROSITE" id="PS50297">
    <property type="entry name" value="ANK_REP_REGION"/>
    <property type="match status" value="3"/>
</dbReference>
<reference evidence="5 6" key="1">
    <citation type="submission" date="2018-07" db="EMBL/GenBank/DDBJ databases">
        <title>Section-level genome sequencing of Aspergillus section Nigri to investigate inter- and intra-species variation.</title>
        <authorList>
            <consortium name="DOE Joint Genome Institute"/>
            <person name="Vesth T.C."/>
            <person name="Nybo J.L."/>
            <person name="Theobald S."/>
            <person name="Frisvad J.C."/>
            <person name="Larsen T.O."/>
            <person name="Nielsen K.F."/>
            <person name="Hoof J.B."/>
            <person name="Brandl J."/>
            <person name="Salamov A."/>
            <person name="Riley R."/>
            <person name="Gladden J.M."/>
            <person name="Phatale P."/>
            <person name="Nielsen M.T."/>
            <person name="Lyhne E.K."/>
            <person name="Kogle M.E."/>
            <person name="Strasser K."/>
            <person name="McDonnell E."/>
            <person name="Barry K."/>
            <person name="Clum A."/>
            <person name="Chen C."/>
            <person name="Nolan M."/>
            <person name="Sandor L."/>
            <person name="Kuo A."/>
            <person name="Lipzen A."/>
            <person name="Hainaut M."/>
            <person name="Drula E."/>
            <person name="Tsang A."/>
            <person name="Magnuson J.K."/>
            <person name="Henrissat B."/>
            <person name="Wiebenga A."/>
            <person name="Simmons B.A."/>
            <person name="Makela M.R."/>
            <person name="De vries R.P."/>
            <person name="Grigoriev I.V."/>
            <person name="Mortensen U.H."/>
            <person name="Baker S.E."/>
            <person name="Andersen M.R."/>
        </authorList>
    </citation>
    <scope>NUCLEOTIDE SEQUENCE [LARGE SCALE GENOMIC DNA]</scope>
    <source>
        <strain evidence="5 6">ATCC 13157</strain>
    </source>
</reference>
<feature type="region of interest" description="Disordered" evidence="4">
    <location>
        <begin position="1123"/>
        <end position="1142"/>
    </location>
</feature>
<dbReference type="Proteomes" id="UP000254937">
    <property type="component" value="Unassembled WGS sequence"/>
</dbReference>
<organism evidence="5 6">
    <name type="scientific">Aspergillus phoenicis ATCC 13157</name>
    <dbReference type="NCBI Taxonomy" id="1353007"/>
    <lineage>
        <taxon>Eukaryota</taxon>
        <taxon>Fungi</taxon>
        <taxon>Dikarya</taxon>
        <taxon>Ascomycota</taxon>
        <taxon>Pezizomycotina</taxon>
        <taxon>Eurotiomycetes</taxon>
        <taxon>Eurotiomycetidae</taxon>
        <taxon>Eurotiales</taxon>
        <taxon>Aspergillaceae</taxon>
        <taxon>Aspergillus</taxon>
    </lineage>
</organism>
<dbReference type="Pfam" id="PF26128">
    <property type="entry name" value="Gad2"/>
    <property type="match status" value="1"/>
</dbReference>
<keyword evidence="2 3" id="KW-0040">ANK repeat</keyword>
<feature type="repeat" description="ANK" evidence="3">
    <location>
        <begin position="632"/>
        <end position="659"/>
    </location>
</feature>
<dbReference type="Gene3D" id="1.25.40.20">
    <property type="entry name" value="Ankyrin repeat-containing domain"/>
    <property type="match status" value="4"/>
</dbReference>
<feature type="region of interest" description="Disordered" evidence="4">
    <location>
        <begin position="427"/>
        <end position="449"/>
    </location>
</feature>
<dbReference type="SUPFAM" id="SSF48403">
    <property type="entry name" value="Ankyrin repeat"/>
    <property type="match status" value="3"/>
</dbReference>
<name>A0A370PK28_ASPPH</name>
<evidence type="ECO:0000256" key="3">
    <source>
        <dbReference type="PROSITE-ProRule" id="PRU00023"/>
    </source>
</evidence>
<dbReference type="PANTHER" id="PTHR24198:SF165">
    <property type="entry name" value="ANKYRIN REPEAT-CONTAINING PROTEIN-RELATED"/>
    <property type="match status" value="1"/>
</dbReference>
<dbReference type="InterPro" id="IPR036770">
    <property type="entry name" value="Ankyrin_rpt-contain_sf"/>
</dbReference>
<dbReference type="PANTHER" id="PTHR24198">
    <property type="entry name" value="ANKYRIN REPEAT AND PROTEIN KINASE DOMAIN-CONTAINING PROTEIN"/>
    <property type="match status" value="1"/>
</dbReference>
<evidence type="ECO:0000256" key="2">
    <source>
        <dbReference type="ARBA" id="ARBA00023043"/>
    </source>
</evidence>
<feature type="repeat" description="ANK" evidence="3">
    <location>
        <begin position="1527"/>
        <end position="1559"/>
    </location>
</feature>
<feature type="compositionally biased region" description="Basic and acidic residues" evidence="4">
    <location>
        <begin position="1129"/>
        <end position="1142"/>
    </location>
</feature>
<protein>
    <submittedName>
        <fullName evidence="5">Ankyrin</fullName>
    </submittedName>
</protein>
<dbReference type="EMBL" id="KZ851853">
    <property type="protein sequence ID" value="RDK42549.1"/>
    <property type="molecule type" value="Genomic_DNA"/>
</dbReference>
<evidence type="ECO:0000313" key="6">
    <source>
        <dbReference type="Proteomes" id="UP000254937"/>
    </source>
</evidence>
<accession>A0A370PK28</accession>
<feature type="region of interest" description="Disordered" evidence="4">
    <location>
        <begin position="693"/>
        <end position="728"/>
    </location>
</feature>
<dbReference type="PROSITE" id="PS50088">
    <property type="entry name" value="ANK_REPEAT"/>
    <property type="match status" value="3"/>
</dbReference>
<feature type="repeat" description="ANK" evidence="3">
    <location>
        <begin position="665"/>
        <end position="697"/>
    </location>
</feature>
<evidence type="ECO:0000256" key="1">
    <source>
        <dbReference type="ARBA" id="ARBA00022737"/>
    </source>
</evidence>
<dbReference type="Pfam" id="PF12796">
    <property type="entry name" value="Ank_2"/>
    <property type="match status" value="1"/>
</dbReference>
<gene>
    <name evidence="5" type="ORF">M752DRAFT_234624</name>
</gene>
<dbReference type="Pfam" id="PF00023">
    <property type="entry name" value="Ank"/>
    <property type="match status" value="1"/>
</dbReference>
<keyword evidence="6" id="KW-1185">Reference proteome</keyword>
<evidence type="ECO:0000313" key="5">
    <source>
        <dbReference type="EMBL" id="RDK42549.1"/>
    </source>
</evidence>